<feature type="binding site" evidence="5">
    <location>
        <position position="130"/>
    </location>
    <ligand>
        <name>Zn(2+)</name>
        <dbReference type="ChEBI" id="CHEBI:29105"/>
        <note>structural</note>
    </ligand>
</feature>
<dbReference type="InterPro" id="IPR006259">
    <property type="entry name" value="Adenyl_kin_sub"/>
</dbReference>
<feature type="binding site" evidence="5">
    <location>
        <position position="93"/>
    </location>
    <ligand>
        <name>AMP</name>
        <dbReference type="ChEBI" id="CHEBI:456215"/>
    </ligand>
</feature>
<dbReference type="Pfam" id="PF00406">
    <property type="entry name" value="ADK"/>
    <property type="match status" value="1"/>
</dbReference>
<feature type="binding site" evidence="5">
    <location>
        <position position="124"/>
    </location>
    <ligand>
        <name>ATP</name>
        <dbReference type="ChEBI" id="CHEBI:30616"/>
    </ligand>
</feature>
<keyword evidence="3 5" id="KW-0547">Nucleotide-binding</keyword>
<accession>A8F2C6</accession>
<dbReference type="CDD" id="cd01428">
    <property type="entry name" value="ADK"/>
    <property type="match status" value="1"/>
</dbReference>
<feature type="binding site" evidence="5">
    <location>
        <position position="147"/>
    </location>
    <ligand>
        <name>Zn(2+)</name>
        <dbReference type="ChEBI" id="CHEBI:29105"/>
        <note>structural</note>
    </ligand>
</feature>
<feature type="binding site" evidence="5">
    <location>
        <begin position="133"/>
        <end position="134"/>
    </location>
    <ligand>
        <name>ATP</name>
        <dbReference type="ChEBI" id="CHEBI:30616"/>
    </ligand>
</feature>
<dbReference type="EMBL" id="CP000683">
    <property type="protein sequence ID" value="ABV85062.1"/>
    <property type="molecule type" value="Genomic_DNA"/>
</dbReference>
<feature type="region of interest" description="NMP" evidence="5">
    <location>
        <begin position="31"/>
        <end position="60"/>
    </location>
</feature>
<organism evidence="9 10">
    <name type="scientific">Rickettsia massiliae (strain Mtu5)</name>
    <dbReference type="NCBI Taxonomy" id="416276"/>
    <lineage>
        <taxon>Bacteria</taxon>
        <taxon>Pseudomonadati</taxon>
        <taxon>Pseudomonadota</taxon>
        <taxon>Alphaproteobacteria</taxon>
        <taxon>Rickettsiales</taxon>
        <taxon>Rickettsiaceae</taxon>
        <taxon>Rickettsieae</taxon>
        <taxon>Rickettsia</taxon>
        <taxon>spotted fever group</taxon>
    </lineage>
</organism>
<comment type="function">
    <text evidence="5">Catalyzes the reversible transfer of the terminal phosphate group between ATP and AMP. Plays an important role in cellular energy homeostasis and in adenine nucleotide metabolism.</text>
</comment>
<feature type="domain" description="Adenylate kinase active site lid" evidence="8">
    <location>
        <begin position="124"/>
        <end position="153"/>
    </location>
</feature>
<reference evidence="9 10" key="1">
    <citation type="journal article" date="2007" name="Genome Res.">
        <title>Lateral gene transfer between obligate intracellular bacteria: evidence from the Rickettsia massiliae genome.</title>
        <authorList>
            <person name="Blanc G."/>
            <person name="Ogata H."/>
            <person name="Robert C."/>
            <person name="Audic S."/>
            <person name="Claverie J.-M."/>
            <person name="Raoult D."/>
        </authorList>
    </citation>
    <scope>NUCLEOTIDE SEQUENCE [LARGE SCALE GENOMIC DNA]</scope>
    <source>
        <strain evidence="10">Mtu5</strain>
    </source>
</reference>
<protein>
    <recommendedName>
        <fullName evidence="5 7">Adenylate kinase</fullName>
        <shortName evidence="5">AK</shortName>
        <ecNumber evidence="5 7">2.7.4.3</ecNumber>
    </recommendedName>
    <alternativeName>
        <fullName evidence="5">ATP-AMP transphosphorylase</fullName>
    </alternativeName>
    <alternativeName>
        <fullName evidence="5">ATP:AMP phosphotransferase</fullName>
    </alternativeName>
    <alternativeName>
        <fullName evidence="5">Adenylate monophosphate kinase</fullName>
    </alternativeName>
</protein>
<evidence type="ECO:0000259" key="8">
    <source>
        <dbReference type="Pfam" id="PF05191"/>
    </source>
</evidence>
<comment type="caution">
    <text evidence="5">Lacks conserved residue(s) required for the propagation of feature annotation.</text>
</comment>
<dbReference type="InterPro" id="IPR000850">
    <property type="entry name" value="Adenylat/UMP-CMP_kin"/>
</dbReference>
<evidence type="ECO:0000313" key="9">
    <source>
        <dbReference type="EMBL" id="ABV85062.1"/>
    </source>
</evidence>
<feature type="binding site" evidence="5">
    <location>
        <position position="150"/>
    </location>
    <ligand>
        <name>Zn(2+)</name>
        <dbReference type="ChEBI" id="CHEBI:29105"/>
        <note>structural</note>
    </ligand>
</feature>
<comment type="subunit">
    <text evidence="5 7">Monomer.</text>
</comment>
<comment type="similarity">
    <text evidence="5 6">Belongs to the adenylate kinase family.</text>
</comment>
<dbReference type="Proteomes" id="UP000001311">
    <property type="component" value="Chromosome"/>
</dbReference>
<dbReference type="AlphaFoldDB" id="A8F2C6"/>
<evidence type="ECO:0000256" key="5">
    <source>
        <dbReference type="HAMAP-Rule" id="MF_00235"/>
    </source>
</evidence>
<dbReference type="HAMAP" id="MF_00235">
    <property type="entry name" value="Adenylate_kinase_Adk"/>
    <property type="match status" value="1"/>
</dbReference>
<comment type="domain">
    <text evidence="5">Consists of three domains, a large central CORE domain and two small peripheral domains, NMPbind and LID, which undergo movements during catalysis. The LID domain closes over the site of phosphoryl transfer upon ATP binding. Assembling and dissambling the active center during each catalytic cycle provides an effective means to prevent ATP hydrolysis. Some bacteria have evolved a zinc-coordinating structure that stabilizes the LID domain.</text>
</comment>
<dbReference type="Pfam" id="PF05191">
    <property type="entry name" value="ADK_lid"/>
    <property type="match status" value="1"/>
</dbReference>
<dbReference type="GO" id="GO:0008270">
    <property type="term" value="F:zinc ion binding"/>
    <property type="evidence" value="ECO:0007669"/>
    <property type="project" value="UniProtKB-UniRule"/>
</dbReference>
<keyword evidence="4 5" id="KW-0418">Kinase</keyword>
<dbReference type="SUPFAM" id="SSF52540">
    <property type="entry name" value="P-loop containing nucleoside triphosphate hydrolases"/>
    <property type="match status" value="1"/>
</dbReference>
<feature type="binding site" evidence="5">
    <location>
        <position position="127"/>
    </location>
    <ligand>
        <name>Zn(2+)</name>
        <dbReference type="ChEBI" id="CHEBI:29105"/>
        <note>structural</note>
    </ligand>
</feature>
<feature type="binding site" evidence="5">
    <location>
        <position position="37"/>
    </location>
    <ligand>
        <name>AMP</name>
        <dbReference type="ChEBI" id="CHEBI:456215"/>
    </ligand>
</feature>
<feature type="binding site" evidence="5">
    <location>
        <position position="158"/>
    </location>
    <ligand>
        <name>AMP</name>
        <dbReference type="ChEBI" id="CHEBI:456215"/>
    </ligand>
</feature>
<comment type="subcellular location">
    <subcellularLocation>
        <location evidence="5 7">Cytoplasm</location>
    </subcellularLocation>
</comment>
<evidence type="ECO:0000256" key="3">
    <source>
        <dbReference type="ARBA" id="ARBA00022741"/>
    </source>
</evidence>
<keyword evidence="1 5" id="KW-0808">Transferase</keyword>
<feature type="binding site" evidence="5">
    <location>
        <position position="169"/>
    </location>
    <ligand>
        <name>AMP</name>
        <dbReference type="ChEBI" id="CHEBI:456215"/>
    </ligand>
</feature>
<sequence>MVIVIFLGPPGAGKGTQGKKIAKKIDLPHIAIGDIFRTIIKTSTSEAELINNYVKQGKLIPNEIVNQVIKNFLLSSEYKNGYILDGYPRNLEQTKFFEAFIKEKIKIIYLDVSDELLIKRILGRYSCKNCGKIYNSYFLQPKTDNVCDVCGSSTFDYRKDDNEEVIKKRIEVYKTETYPLIDYYKNSGNFYIVNGSKNEQEIEIDIQKILKIN</sequence>
<keyword evidence="10" id="KW-1185">Reference proteome</keyword>
<dbReference type="UniPathway" id="UPA00588">
    <property type="reaction ID" value="UER00649"/>
</dbReference>
<evidence type="ECO:0000256" key="2">
    <source>
        <dbReference type="ARBA" id="ARBA00022727"/>
    </source>
</evidence>
<feature type="binding site" evidence="5">
    <location>
        <begin position="11"/>
        <end position="16"/>
    </location>
    <ligand>
        <name>ATP</name>
        <dbReference type="ChEBI" id="CHEBI:30616"/>
    </ligand>
</feature>
<evidence type="ECO:0000256" key="6">
    <source>
        <dbReference type="RuleBase" id="RU003330"/>
    </source>
</evidence>
<evidence type="ECO:0000313" key="10">
    <source>
        <dbReference type="Proteomes" id="UP000001311"/>
    </source>
</evidence>
<dbReference type="GO" id="GO:0004017">
    <property type="term" value="F:AMP kinase activity"/>
    <property type="evidence" value="ECO:0007669"/>
    <property type="project" value="UniProtKB-UniRule"/>
</dbReference>
<keyword evidence="5 7" id="KW-0067">ATP-binding</keyword>
<dbReference type="GO" id="GO:0005737">
    <property type="term" value="C:cytoplasm"/>
    <property type="evidence" value="ECO:0007669"/>
    <property type="project" value="UniProtKB-SubCell"/>
</dbReference>
<dbReference type="EC" id="2.7.4.3" evidence="5 7"/>
<dbReference type="InterPro" id="IPR007862">
    <property type="entry name" value="Adenylate_kinase_lid-dom"/>
</dbReference>
<feature type="binding site" evidence="5">
    <location>
        <position position="197"/>
    </location>
    <ligand>
        <name>ATP</name>
        <dbReference type="ChEBI" id="CHEBI:30616"/>
    </ligand>
</feature>
<keyword evidence="5" id="KW-0479">Metal-binding</keyword>
<dbReference type="PROSITE" id="PS00113">
    <property type="entry name" value="ADENYLATE_KINASE"/>
    <property type="match status" value="1"/>
</dbReference>
<dbReference type="GO" id="GO:0044209">
    <property type="term" value="P:AMP salvage"/>
    <property type="evidence" value="ECO:0007669"/>
    <property type="project" value="UniProtKB-UniRule"/>
</dbReference>
<feature type="binding site" evidence="5">
    <location>
        <begin position="58"/>
        <end position="60"/>
    </location>
    <ligand>
        <name>AMP</name>
        <dbReference type="ChEBI" id="CHEBI:456215"/>
    </ligand>
</feature>
<evidence type="ECO:0000256" key="1">
    <source>
        <dbReference type="ARBA" id="ARBA00022679"/>
    </source>
</evidence>
<keyword evidence="2 5" id="KW-0545">Nucleotide biosynthesis</keyword>
<dbReference type="PRINTS" id="PR00094">
    <property type="entry name" value="ADENYLTKNASE"/>
</dbReference>
<keyword evidence="5" id="KW-0862">Zinc</keyword>
<proteinExistence type="inferred from homology"/>
<keyword evidence="5" id="KW-0963">Cytoplasm</keyword>
<gene>
    <name evidence="5 9" type="primary">adk</name>
    <name evidence="9" type="ordered locus">RMA_1019</name>
</gene>
<dbReference type="KEGG" id="rms:RMA_1019"/>
<evidence type="ECO:0000256" key="7">
    <source>
        <dbReference type="RuleBase" id="RU003331"/>
    </source>
</evidence>
<dbReference type="HOGENOM" id="CLU_032354_1_2_5"/>
<feature type="binding site" evidence="5">
    <location>
        <begin position="86"/>
        <end position="89"/>
    </location>
    <ligand>
        <name>AMP</name>
        <dbReference type="ChEBI" id="CHEBI:456215"/>
    </ligand>
</feature>
<dbReference type="PANTHER" id="PTHR23359">
    <property type="entry name" value="NUCLEOTIDE KINASE"/>
    <property type="match status" value="1"/>
</dbReference>
<dbReference type="NCBIfam" id="TIGR01351">
    <property type="entry name" value="adk"/>
    <property type="match status" value="1"/>
</dbReference>
<dbReference type="InterPro" id="IPR033690">
    <property type="entry name" value="Adenylat_kinase_CS"/>
</dbReference>
<comment type="pathway">
    <text evidence="5">Purine metabolism; AMP biosynthesis via salvage pathway; AMP from ADP: step 1/1.</text>
</comment>
<dbReference type="NCBIfam" id="NF001383">
    <property type="entry name" value="PRK00279.2-1"/>
    <property type="match status" value="1"/>
</dbReference>
<name>A8F2C6_RICM5</name>
<evidence type="ECO:0000256" key="4">
    <source>
        <dbReference type="ARBA" id="ARBA00022777"/>
    </source>
</evidence>
<dbReference type="GO" id="GO:0005524">
    <property type="term" value="F:ATP binding"/>
    <property type="evidence" value="ECO:0007669"/>
    <property type="project" value="UniProtKB-UniRule"/>
</dbReference>
<comment type="catalytic activity">
    <reaction evidence="5 7">
        <text>AMP + ATP = 2 ADP</text>
        <dbReference type="Rhea" id="RHEA:12973"/>
        <dbReference type="ChEBI" id="CHEBI:30616"/>
        <dbReference type="ChEBI" id="CHEBI:456215"/>
        <dbReference type="ChEBI" id="CHEBI:456216"/>
        <dbReference type="EC" id="2.7.4.3"/>
    </reaction>
</comment>
<dbReference type="InterPro" id="IPR027417">
    <property type="entry name" value="P-loop_NTPase"/>
</dbReference>
<dbReference type="Gene3D" id="3.40.50.300">
    <property type="entry name" value="P-loop containing nucleotide triphosphate hydrolases"/>
    <property type="match status" value="1"/>
</dbReference>